<organism evidence="2 3">
    <name type="scientific">Necator americanus</name>
    <name type="common">Human hookworm</name>
    <dbReference type="NCBI Taxonomy" id="51031"/>
    <lineage>
        <taxon>Eukaryota</taxon>
        <taxon>Metazoa</taxon>
        <taxon>Ecdysozoa</taxon>
        <taxon>Nematoda</taxon>
        <taxon>Chromadorea</taxon>
        <taxon>Rhabditida</taxon>
        <taxon>Rhabditina</taxon>
        <taxon>Rhabditomorpha</taxon>
        <taxon>Strongyloidea</taxon>
        <taxon>Ancylostomatidae</taxon>
        <taxon>Bunostominae</taxon>
        <taxon>Necator</taxon>
    </lineage>
</organism>
<gene>
    <name evidence="2" type="ORF">NECAME_05532</name>
</gene>
<dbReference type="OrthoDB" id="5867148at2759"/>
<dbReference type="EMBL" id="KI669240">
    <property type="protein sequence ID" value="ETN68568.1"/>
    <property type="molecule type" value="Genomic_DNA"/>
</dbReference>
<dbReference type="Proteomes" id="UP000053676">
    <property type="component" value="Unassembled WGS sequence"/>
</dbReference>
<evidence type="ECO:0000313" key="2">
    <source>
        <dbReference type="EMBL" id="ETN68568.1"/>
    </source>
</evidence>
<reference evidence="3" key="1">
    <citation type="journal article" date="2014" name="Nat. Genet.">
        <title>Genome of the human hookworm Necator americanus.</title>
        <authorList>
            <person name="Tang Y.T."/>
            <person name="Gao X."/>
            <person name="Rosa B.A."/>
            <person name="Abubucker S."/>
            <person name="Hallsworth-Pepin K."/>
            <person name="Martin J."/>
            <person name="Tyagi R."/>
            <person name="Heizer E."/>
            <person name="Zhang X."/>
            <person name="Bhonagiri-Palsikar V."/>
            <person name="Minx P."/>
            <person name="Warren W.C."/>
            <person name="Wang Q."/>
            <person name="Zhan B."/>
            <person name="Hotez P.J."/>
            <person name="Sternberg P.W."/>
            <person name="Dougall A."/>
            <person name="Gaze S.T."/>
            <person name="Mulvenna J."/>
            <person name="Sotillo J."/>
            <person name="Ranganathan S."/>
            <person name="Rabelo E.M."/>
            <person name="Wilson R.K."/>
            <person name="Felgner P.L."/>
            <person name="Bethony J."/>
            <person name="Hawdon J.M."/>
            <person name="Gasser R.B."/>
            <person name="Loukas A."/>
            <person name="Mitreva M."/>
        </authorList>
    </citation>
    <scope>NUCLEOTIDE SEQUENCE [LARGE SCALE GENOMIC DNA]</scope>
</reference>
<feature type="compositionally biased region" description="Low complexity" evidence="1">
    <location>
        <begin position="118"/>
        <end position="134"/>
    </location>
</feature>
<feature type="region of interest" description="Disordered" evidence="1">
    <location>
        <begin position="116"/>
        <end position="137"/>
    </location>
</feature>
<dbReference type="AlphaFoldDB" id="W2SG94"/>
<protein>
    <submittedName>
        <fullName evidence="2">Uncharacterized protein</fullName>
    </submittedName>
</protein>
<dbReference type="KEGG" id="nai:NECAME_05532"/>
<name>W2SG94_NECAM</name>
<evidence type="ECO:0000313" key="3">
    <source>
        <dbReference type="Proteomes" id="UP000053676"/>
    </source>
</evidence>
<evidence type="ECO:0000256" key="1">
    <source>
        <dbReference type="SAM" id="MobiDB-lite"/>
    </source>
</evidence>
<dbReference type="STRING" id="51031.W2SG94"/>
<keyword evidence="3" id="KW-1185">Reference proteome</keyword>
<proteinExistence type="predicted"/>
<accession>W2SG94</accession>
<sequence length="283" mass="31745">MKLLSLPQSDEQLPIEQKNVFDRYSSAERLPERWLKAVEESAIEDCVKMTREKLAKMFTEYMICDKRSAQEKPAQPDSQKLTNEQRQYRVVGSSLLKKLFKENGIANKLPFRQPITTPEKVASPPSPVVAPSEKTSSCLGVKQKNDTGVHSNGFPLYRTGFSGQECSVDELRAHAHESSLSDSLNFLKIIREKDDELLVTALSYAELSYKVTIRVLSSTVTDLRIIPYVSMATTEPKMVTSVVTIHAILRAGSCRKRPYNRKCELVKTTKIGGAILVTRFAAC</sequence>